<protein>
    <submittedName>
        <fullName evidence="1">Uncharacterized protein</fullName>
    </submittedName>
</protein>
<sequence length="208" mass="23181">MSLLDRLIKSFGGASAPAAPAEPERDTALSIYTRHRLKNFLSFKGEEDEPFVPVLRILERIEEAAEDSVLSRLLADASGCRAAARLSLLNNLVDQKIPVFHNAAIGGPIYAEEMFVPVSYFATHGLWLLNQIGTETVASLYAEALEMARHDFIARKRLFNQGYAYIDEDSMGKNYQIDTAVGFILRGQRLSPVQSVLRLRSKKDDPQP</sequence>
<evidence type="ECO:0000313" key="1">
    <source>
        <dbReference type="EMBL" id="QQG35940.1"/>
    </source>
</evidence>
<proteinExistence type="predicted"/>
<name>A0A7T5R1U4_9BACT</name>
<accession>A0A7T5R1U4</accession>
<dbReference type="AlphaFoldDB" id="A0A7T5R1U4"/>
<evidence type="ECO:0000313" key="2">
    <source>
        <dbReference type="Proteomes" id="UP000595362"/>
    </source>
</evidence>
<dbReference type="Proteomes" id="UP000595362">
    <property type="component" value="Chromosome"/>
</dbReference>
<reference evidence="1 2" key="1">
    <citation type="submission" date="2020-07" db="EMBL/GenBank/DDBJ databases">
        <title>Huge and variable diversity of episymbiotic CPR bacteria and DPANN archaea in groundwater ecosystems.</title>
        <authorList>
            <person name="He C.Y."/>
            <person name="Keren R."/>
            <person name="Whittaker M."/>
            <person name="Farag I.F."/>
            <person name="Doudna J."/>
            <person name="Cate J.H.D."/>
            <person name="Banfield J.F."/>
        </authorList>
    </citation>
    <scope>NUCLEOTIDE SEQUENCE [LARGE SCALE GENOMIC DNA]</scope>
    <source>
        <strain evidence="1">NC_groundwater_70_Ag_B-0.1um_54_66</strain>
    </source>
</reference>
<dbReference type="EMBL" id="CP066681">
    <property type="protein sequence ID" value="QQG35940.1"/>
    <property type="molecule type" value="Genomic_DNA"/>
</dbReference>
<organism evidence="1 2">
    <name type="scientific">Micavibrio aeruginosavorus</name>
    <dbReference type="NCBI Taxonomy" id="349221"/>
    <lineage>
        <taxon>Bacteria</taxon>
        <taxon>Pseudomonadati</taxon>
        <taxon>Bdellovibrionota</taxon>
        <taxon>Bdellovibrionia</taxon>
        <taxon>Bdellovibrionales</taxon>
        <taxon>Pseudobdellovibrionaceae</taxon>
        <taxon>Micavibrio</taxon>
    </lineage>
</organism>
<gene>
    <name evidence="1" type="ORF">HYS17_10630</name>
</gene>